<feature type="domain" description="Pecanex C-terminal" evidence="8">
    <location>
        <begin position="1051"/>
        <end position="1220"/>
    </location>
</feature>
<feature type="transmembrane region" description="Helical" evidence="6">
    <location>
        <begin position="244"/>
        <end position="265"/>
    </location>
</feature>
<evidence type="ECO:0000256" key="1">
    <source>
        <dbReference type="ARBA" id="ARBA00004141"/>
    </source>
</evidence>
<feature type="transmembrane region" description="Helical" evidence="6">
    <location>
        <begin position="286"/>
        <end position="308"/>
    </location>
</feature>
<comment type="similarity">
    <text evidence="2 6">Belongs to the pecanex family.</text>
</comment>
<dbReference type="Proteomes" id="UP000694865">
    <property type="component" value="Unplaced"/>
</dbReference>
<keyword evidence="9" id="KW-1185">Reference proteome</keyword>
<dbReference type="PANTHER" id="PTHR12372:SF6">
    <property type="entry name" value="PECANEX-LIKE PROTEIN 4"/>
    <property type="match status" value="1"/>
</dbReference>
<dbReference type="InterPro" id="IPR007735">
    <property type="entry name" value="Pecanex_C"/>
</dbReference>
<gene>
    <name evidence="10" type="primary">LOC100376367</name>
</gene>
<evidence type="ECO:0000256" key="6">
    <source>
        <dbReference type="RuleBase" id="RU367089"/>
    </source>
</evidence>
<evidence type="ECO:0000256" key="7">
    <source>
        <dbReference type="SAM" id="MobiDB-lite"/>
    </source>
</evidence>
<evidence type="ECO:0000313" key="9">
    <source>
        <dbReference type="Proteomes" id="UP000694865"/>
    </source>
</evidence>
<protein>
    <recommendedName>
        <fullName evidence="6">Pecanex-like protein</fullName>
    </recommendedName>
</protein>
<feature type="transmembrane region" description="Helical" evidence="6">
    <location>
        <begin position="74"/>
        <end position="94"/>
    </location>
</feature>
<accession>A0ABM0GQN3</accession>
<feature type="transmembrane region" description="Helical" evidence="6">
    <location>
        <begin position="364"/>
        <end position="384"/>
    </location>
</feature>
<evidence type="ECO:0000313" key="10">
    <source>
        <dbReference type="RefSeq" id="XP_002735175.1"/>
    </source>
</evidence>
<feature type="transmembrane region" description="Helical" evidence="6">
    <location>
        <begin position="140"/>
        <end position="159"/>
    </location>
</feature>
<dbReference type="InterPro" id="IPR039797">
    <property type="entry name" value="Pecanex"/>
</dbReference>
<feature type="transmembrane region" description="Helical" evidence="6">
    <location>
        <begin position="390"/>
        <end position="409"/>
    </location>
</feature>
<feature type="region of interest" description="Disordered" evidence="7">
    <location>
        <begin position="783"/>
        <end position="847"/>
    </location>
</feature>
<sequence length="1227" mass="137213">MGNGVPLLNDYKQEFFWKRFPQTVLGGPKLRLGYDAPVYVYTNQVVIFLIPWIIGGLLSLFVELDFLKDYAGSAVFAAIMFIYVLLIQLISLGIRSKQSSVIKITNQNILAEDDEIDFESCCGVETLEFIIPGKKFKVNVFFHALFSAVMCGIGLWYLLPSTSNALYNNTAVTVILFIFGWITLCIAQYSLTVAPPPEPAVFRTTDPYEITPLMRPFYVFLFEVVFLVAMFYSDFYMVDWVLHILFPILPVFWILGCLPPVDALLSWTCEQILIFLLGGTAMANDLRLFCMFLVSITVFVIVFLIAFYTNNTMAIVLTAACTGYLLSLDLPNLASQLISKCRKRPTIEHKPVGFGWSTGWKECLVYFGMFLVVGAISGVCSNSISSSNTSIYNALGYAIMGLLVLAKLLTDAQLVFVGFGLCRNPLYPSSTQSMVPYQKRKKVLHGVGYIRRIILDAVGPLVMVAYLSLFMIPSTSSINTFSLSLATVRALRWCWQSTTHSLLEISIVHLINMAVGVTTGWWYDLGMGLQLLLIGLIRDRFYQLLDQLYFIFAVLITSYSEKKQRRSSTIPMIIVSLCIFPIILAVMFTCVALSAPLLPLFTLPVFILGFPRPLRSWPGPVGSSANICPDTVYYQQVTPQLVSSLRMSIASGSLGDVNSGCHYLLRFQDRMVWLQVLEKGYGYCTFSVKGLEMQETSCHTVEAGRVDEIFETAFDNERGGACYLNSYPFHTLTALDAVPVNTYSDARNVLTGIIDSRETLANVGKCFLQSLVWVMLHHNVQKSQKRQDTQNGTAVEKHDTSQTSLVHHVNTPDTVPDTWTSRKDSGKPESVKTRPQSRAKSVKSWNSSFGSLDSWADDNDSLALDTIGDKTKKVNLLGGLETHKKEPTRKEAELPGLLTNLNDDDNMDDLFKELDFGMPAIDKSIAQKQQHSFGLPALHSNSGIKLAGSIQFSSPYSSKLSLPLKWREIPIESNRIASLLKDFPQDWFKHVLTLLDLSTSNKSSSEVAADIANDSVLSDTYRQLVMACYAVVNVFGLTGTDAVSMGASHVYRTYTGDVPWSPSLDWLTEDSELLELVLKAYRFGFKLAYDQAVLGEIEGTDELVEYLQEYENDWYIGCEKDKEWSSGVLQGKNNLFSLMYDPVDGVYNGRVLSKQPVMAYVGRLNAEVIRGYWASLSQELFYYTNDDEERYSIQAHPVLLRNLTVQSADPPLGYPIYASPPISIPTL</sequence>
<evidence type="ECO:0000259" key="8">
    <source>
        <dbReference type="Pfam" id="PF05041"/>
    </source>
</evidence>
<evidence type="ECO:0000256" key="3">
    <source>
        <dbReference type="ARBA" id="ARBA00022692"/>
    </source>
</evidence>
<dbReference type="PANTHER" id="PTHR12372">
    <property type="entry name" value="PECANEX"/>
    <property type="match status" value="1"/>
</dbReference>
<feature type="transmembrane region" description="Helical" evidence="6">
    <location>
        <begin position="213"/>
        <end position="232"/>
    </location>
</feature>
<feature type="transmembrane region" description="Helical" evidence="6">
    <location>
        <begin position="572"/>
        <end position="598"/>
    </location>
</feature>
<name>A0ABM0GQN3_SACKO</name>
<evidence type="ECO:0000256" key="5">
    <source>
        <dbReference type="ARBA" id="ARBA00023136"/>
    </source>
</evidence>
<keyword evidence="5 6" id="KW-0472">Membrane</keyword>
<reference evidence="10" key="1">
    <citation type="submission" date="2025-08" db="UniProtKB">
        <authorList>
            <consortium name="RefSeq"/>
        </authorList>
    </citation>
    <scope>IDENTIFICATION</scope>
    <source>
        <tissue evidence="10">Testes</tissue>
    </source>
</reference>
<organism evidence="9 10">
    <name type="scientific">Saccoglossus kowalevskii</name>
    <name type="common">Acorn worm</name>
    <dbReference type="NCBI Taxonomy" id="10224"/>
    <lineage>
        <taxon>Eukaryota</taxon>
        <taxon>Metazoa</taxon>
        <taxon>Hemichordata</taxon>
        <taxon>Enteropneusta</taxon>
        <taxon>Harrimaniidae</taxon>
        <taxon>Saccoglossus</taxon>
    </lineage>
</organism>
<dbReference type="RefSeq" id="XP_002735175.1">
    <property type="nucleotide sequence ID" value="XM_002735129.1"/>
</dbReference>
<keyword evidence="3 6" id="KW-0812">Transmembrane</keyword>
<feature type="compositionally biased region" description="Polar residues" evidence="7">
    <location>
        <begin position="801"/>
        <end position="819"/>
    </location>
</feature>
<keyword evidence="4 6" id="KW-1133">Transmembrane helix</keyword>
<dbReference type="Pfam" id="PF05041">
    <property type="entry name" value="Pecanex_C"/>
    <property type="match status" value="1"/>
</dbReference>
<dbReference type="GeneID" id="100376367"/>
<evidence type="ECO:0000256" key="2">
    <source>
        <dbReference type="ARBA" id="ARBA00010170"/>
    </source>
</evidence>
<feature type="transmembrane region" description="Helical" evidence="6">
    <location>
        <begin position="541"/>
        <end position="560"/>
    </location>
</feature>
<feature type="compositionally biased region" description="Basic and acidic residues" evidence="7">
    <location>
        <begin position="820"/>
        <end position="832"/>
    </location>
</feature>
<proteinExistence type="inferred from homology"/>
<evidence type="ECO:0000256" key="4">
    <source>
        <dbReference type="ARBA" id="ARBA00022989"/>
    </source>
</evidence>
<feature type="transmembrane region" description="Helical" evidence="6">
    <location>
        <begin position="171"/>
        <end position="192"/>
    </location>
</feature>
<feature type="transmembrane region" description="Helical" evidence="6">
    <location>
        <begin position="502"/>
        <end position="521"/>
    </location>
</feature>
<feature type="transmembrane region" description="Helical" evidence="6">
    <location>
        <begin position="38"/>
        <end position="62"/>
    </location>
</feature>
<comment type="subcellular location">
    <subcellularLocation>
        <location evidence="1 6">Membrane</location>
        <topology evidence="1 6">Multi-pass membrane protein</topology>
    </subcellularLocation>
</comment>